<evidence type="ECO:0000256" key="6">
    <source>
        <dbReference type="ARBA" id="ARBA00023212"/>
    </source>
</evidence>
<proteinExistence type="inferred from homology"/>
<dbReference type="Pfam" id="PF00235">
    <property type="entry name" value="Profilin"/>
    <property type="match status" value="1"/>
</dbReference>
<evidence type="ECO:0000256" key="1">
    <source>
        <dbReference type="ARBA" id="ARBA00004245"/>
    </source>
</evidence>
<accession>A0A443RZC2</accession>
<evidence type="ECO:0000256" key="7">
    <source>
        <dbReference type="RuleBase" id="RU003909"/>
    </source>
</evidence>
<comment type="subcellular location">
    <subcellularLocation>
        <location evidence="1">Cytoplasm</location>
        <location evidence="1">Cytoskeleton</location>
    </subcellularLocation>
</comment>
<keyword evidence="6" id="KW-0206">Cytoskeleton</keyword>
<keyword evidence="4" id="KW-0963">Cytoplasm</keyword>
<dbReference type="AlphaFoldDB" id="A0A443RZC2"/>
<dbReference type="SUPFAM" id="SSF55770">
    <property type="entry name" value="Profilin (actin-binding protein)"/>
    <property type="match status" value="1"/>
</dbReference>
<dbReference type="PANTHER" id="PTHR11604:SF0">
    <property type="entry name" value="PROFILIN"/>
    <property type="match status" value="1"/>
</dbReference>
<dbReference type="GO" id="GO:0005856">
    <property type="term" value="C:cytoskeleton"/>
    <property type="evidence" value="ECO:0007669"/>
    <property type="project" value="UniProtKB-SubCell"/>
</dbReference>
<organism evidence="8 9">
    <name type="scientific">Leptotrombidium deliense</name>
    <dbReference type="NCBI Taxonomy" id="299467"/>
    <lineage>
        <taxon>Eukaryota</taxon>
        <taxon>Metazoa</taxon>
        <taxon>Ecdysozoa</taxon>
        <taxon>Arthropoda</taxon>
        <taxon>Chelicerata</taxon>
        <taxon>Arachnida</taxon>
        <taxon>Acari</taxon>
        <taxon>Acariformes</taxon>
        <taxon>Trombidiformes</taxon>
        <taxon>Prostigmata</taxon>
        <taxon>Anystina</taxon>
        <taxon>Parasitengona</taxon>
        <taxon>Trombiculoidea</taxon>
        <taxon>Trombiculidae</taxon>
        <taxon>Leptotrombidium</taxon>
    </lineage>
</organism>
<evidence type="ECO:0000256" key="4">
    <source>
        <dbReference type="ARBA" id="ARBA00022490"/>
    </source>
</evidence>
<protein>
    <recommendedName>
        <fullName evidence="7">Profilin</fullName>
    </recommendedName>
</protein>
<comment type="similarity">
    <text evidence="2 7">Belongs to the profilin family.</text>
</comment>
<dbReference type="EMBL" id="NCKV01016527">
    <property type="protein sequence ID" value="RWS20611.1"/>
    <property type="molecule type" value="Genomic_DNA"/>
</dbReference>
<dbReference type="PRINTS" id="PR00392">
    <property type="entry name" value="PROFILIN"/>
</dbReference>
<dbReference type="InterPro" id="IPR005455">
    <property type="entry name" value="PFN_euk"/>
</dbReference>
<dbReference type="GO" id="GO:0003785">
    <property type="term" value="F:actin monomer binding"/>
    <property type="evidence" value="ECO:0007669"/>
    <property type="project" value="TreeGrafter"/>
</dbReference>
<dbReference type="VEuPathDB" id="VectorBase:LDEU011429"/>
<dbReference type="InterPro" id="IPR036140">
    <property type="entry name" value="PFN_sf"/>
</dbReference>
<comment type="subunit">
    <text evidence="3">Occurs in many kinds of cells as a complex with monomeric actin in a 1:1 ratio.</text>
</comment>
<evidence type="ECO:0000256" key="2">
    <source>
        <dbReference type="ARBA" id="ARBA00010058"/>
    </source>
</evidence>
<dbReference type="Proteomes" id="UP000288716">
    <property type="component" value="Unassembled WGS sequence"/>
</dbReference>
<evidence type="ECO:0000313" key="9">
    <source>
        <dbReference type="Proteomes" id="UP000288716"/>
    </source>
</evidence>
<dbReference type="Gene3D" id="3.30.450.30">
    <property type="entry name" value="Dynein light chain 2a, cytoplasmic"/>
    <property type="match status" value="1"/>
</dbReference>
<dbReference type="InterPro" id="IPR048278">
    <property type="entry name" value="PFN"/>
</dbReference>
<keyword evidence="5 7" id="KW-0009">Actin-binding</keyword>
<dbReference type="PRINTS" id="PR01640">
    <property type="entry name" value="PROFILINPLNT"/>
</dbReference>
<gene>
    <name evidence="8" type="ORF">B4U80_00572</name>
</gene>
<dbReference type="OrthoDB" id="421374at2759"/>
<reference evidence="8 9" key="1">
    <citation type="journal article" date="2018" name="Gigascience">
        <title>Genomes of trombidid mites reveal novel predicted allergens and laterally-transferred genes associated with secondary metabolism.</title>
        <authorList>
            <person name="Dong X."/>
            <person name="Chaisiri K."/>
            <person name="Xia D."/>
            <person name="Armstrong S.D."/>
            <person name="Fang Y."/>
            <person name="Donnelly M.J."/>
            <person name="Kadowaki T."/>
            <person name="McGarry J.W."/>
            <person name="Darby A.C."/>
            <person name="Makepeace B.L."/>
        </authorList>
    </citation>
    <scope>NUCLEOTIDE SEQUENCE [LARGE SCALE GENOMIC DNA]</scope>
    <source>
        <strain evidence="8">UoL-UT</strain>
    </source>
</reference>
<dbReference type="GO" id="GO:0005938">
    <property type="term" value="C:cell cortex"/>
    <property type="evidence" value="ECO:0007669"/>
    <property type="project" value="TreeGrafter"/>
</dbReference>
<dbReference type="PANTHER" id="PTHR11604">
    <property type="entry name" value="PROFILIN"/>
    <property type="match status" value="1"/>
</dbReference>
<comment type="caution">
    <text evidence="8">The sequence shown here is derived from an EMBL/GenBank/DDBJ whole genome shotgun (WGS) entry which is preliminary data.</text>
</comment>
<dbReference type="STRING" id="299467.A0A443RZC2"/>
<name>A0A443RZC2_9ACAR</name>
<evidence type="ECO:0000256" key="3">
    <source>
        <dbReference type="ARBA" id="ARBA00011583"/>
    </source>
</evidence>
<keyword evidence="9" id="KW-1185">Reference proteome</keyword>
<dbReference type="SMART" id="SM00392">
    <property type="entry name" value="PROF"/>
    <property type="match status" value="1"/>
</dbReference>
<evidence type="ECO:0000313" key="8">
    <source>
        <dbReference type="EMBL" id="RWS20611.1"/>
    </source>
</evidence>
<evidence type="ECO:0000256" key="5">
    <source>
        <dbReference type="ARBA" id="ARBA00023203"/>
    </source>
</evidence>
<sequence>MVVIAGHDGSVWAEENFAPGTQTELKNIIDNLKKNVDEFSTTGIRVAGEKYFSLGGETGKQVNAKKGQVFAVGVLTNQTFIFAVSKEDVPAGNFNVNVLKVADYLIQNKY</sequence>